<gene>
    <name evidence="2" type="ORF">BDBG_02058</name>
</gene>
<protein>
    <submittedName>
        <fullName evidence="2">Uncharacterized protein</fullName>
    </submittedName>
</protein>
<accession>A0A179UEY9</accession>
<proteinExistence type="predicted"/>
<dbReference type="Proteomes" id="UP000002038">
    <property type="component" value="Unassembled WGS sequence"/>
</dbReference>
<reference evidence="3" key="1">
    <citation type="journal article" date="2015" name="PLoS Genet.">
        <title>The dynamic genome and transcriptome of the human fungal pathogen Blastomyces and close relative Emmonsia.</title>
        <authorList>
            <person name="Munoz J.F."/>
            <person name="Gauthier G.M."/>
            <person name="Desjardins C.A."/>
            <person name="Gallo J.E."/>
            <person name="Holder J."/>
            <person name="Sullivan T.D."/>
            <person name="Marty A.J."/>
            <person name="Carmen J.C."/>
            <person name="Chen Z."/>
            <person name="Ding L."/>
            <person name="Gujja S."/>
            <person name="Magrini V."/>
            <person name="Misas E."/>
            <person name="Mitreva M."/>
            <person name="Priest M."/>
            <person name="Saif S."/>
            <person name="Whiston E.A."/>
            <person name="Young S."/>
            <person name="Zeng Q."/>
            <person name="Goldman W.E."/>
            <person name="Mardis E.R."/>
            <person name="Taylor J.W."/>
            <person name="McEwen J.G."/>
            <person name="Clay O.K."/>
            <person name="Klein B.S."/>
            <person name="Cuomo C.A."/>
        </authorList>
    </citation>
    <scope>NUCLEOTIDE SEQUENCE [LARGE SCALE GENOMIC DNA]</scope>
    <source>
        <strain evidence="3">SLH14081</strain>
    </source>
</reference>
<feature type="region of interest" description="Disordered" evidence="1">
    <location>
        <begin position="93"/>
        <end position="125"/>
    </location>
</feature>
<dbReference type="GeneID" id="8506589"/>
<name>A0A179UEY9_BLAGS</name>
<sequence length="125" mass="13950">MRYQIGADHELMQGSMLDILWARFYFLTVDVLGLLTPQSTENVKYHVISGLSCAKLCPFLDGPELLDDADSKAQEHQSSPMRDATIKIIRTVERGYQSPGSRDPLPRTFEDESACCAEEPPATES</sequence>
<organism evidence="2 3">
    <name type="scientific">Blastomyces gilchristii (strain SLH14081)</name>
    <name type="common">Blastomyces dermatitidis</name>
    <dbReference type="NCBI Taxonomy" id="559298"/>
    <lineage>
        <taxon>Eukaryota</taxon>
        <taxon>Fungi</taxon>
        <taxon>Dikarya</taxon>
        <taxon>Ascomycota</taxon>
        <taxon>Pezizomycotina</taxon>
        <taxon>Eurotiomycetes</taxon>
        <taxon>Eurotiomycetidae</taxon>
        <taxon>Onygenales</taxon>
        <taxon>Ajellomycetaceae</taxon>
        <taxon>Blastomyces</taxon>
    </lineage>
</organism>
<dbReference type="VEuPathDB" id="FungiDB:BDBG_02058"/>
<evidence type="ECO:0000313" key="2">
    <source>
        <dbReference type="EMBL" id="OAT05717.1"/>
    </source>
</evidence>
<evidence type="ECO:0000256" key="1">
    <source>
        <dbReference type="SAM" id="MobiDB-lite"/>
    </source>
</evidence>
<evidence type="ECO:0000313" key="3">
    <source>
        <dbReference type="Proteomes" id="UP000002038"/>
    </source>
</evidence>
<dbReference type="KEGG" id="bgh:BDBG_02058"/>
<keyword evidence="3" id="KW-1185">Reference proteome</keyword>
<dbReference type="RefSeq" id="XP_031576852.1">
    <property type="nucleotide sequence ID" value="XM_031720626.1"/>
</dbReference>
<dbReference type="EMBL" id="GG657450">
    <property type="protein sequence ID" value="OAT05717.1"/>
    <property type="molecule type" value="Genomic_DNA"/>
</dbReference>
<dbReference type="AlphaFoldDB" id="A0A179UEY9"/>